<dbReference type="Pfam" id="PF00076">
    <property type="entry name" value="RRM_1"/>
    <property type="match status" value="1"/>
</dbReference>
<keyword evidence="2 4" id="KW-0694">RNA-binding</keyword>
<keyword evidence="3" id="KW-0539">Nucleus</keyword>
<evidence type="ECO:0000256" key="2">
    <source>
        <dbReference type="ARBA" id="ARBA00022884"/>
    </source>
</evidence>
<keyword evidence="7" id="KW-1185">Reference proteome</keyword>
<protein>
    <submittedName>
        <fullName evidence="6">RNA-binding protein 7</fullName>
    </submittedName>
</protein>
<dbReference type="OrthoDB" id="407442at2759"/>
<evidence type="ECO:0000259" key="5">
    <source>
        <dbReference type="PROSITE" id="PS50102"/>
    </source>
</evidence>
<dbReference type="AlphaFoldDB" id="A0A4C1SAZ9"/>
<dbReference type="GO" id="GO:0000381">
    <property type="term" value="P:regulation of alternative mRNA splicing, via spliceosome"/>
    <property type="evidence" value="ECO:0007669"/>
    <property type="project" value="TreeGrafter"/>
</dbReference>
<sequence>MIEADEKTLWCGNLSEQVTEELLYELFMQAGPLNKVRIARDRDGRQRTFAFITYCHEVSVPYAINLFRGTALFHRTLHLQSRSQTTLLPPPIRSTSLDPSFDFLAQTNVKKQFAEMTEQLQDFDRKGLPSPRPCSDSNDDLIVASLQGNWSHRHHPYRNDDNNRRHKGHSFISLCHESHSTRVVFQLSSVVAVEAPPTHRPVSQVSATMFELVQPVINSDKGRSFIIKGRIEGFCNFLLA</sequence>
<organism evidence="6 7">
    <name type="scientific">Eumeta variegata</name>
    <name type="common">Bagworm moth</name>
    <name type="synonym">Eumeta japonica</name>
    <dbReference type="NCBI Taxonomy" id="151549"/>
    <lineage>
        <taxon>Eukaryota</taxon>
        <taxon>Metazoa</taxon>
        <taxon>Ecdysozoa</taxon>
        <taxon>Arthropoda</taxon>
        <taxon>Hexapoda</taxon>
        <taxon>Insecta</taxon>
        <taxon>Pterygota</taxon>
        <taxon>Neoptera</taxon>
        <taxon>Endopterygota</taxon>
        <taxon>Lepidoptera</taxon>
        <taxon>Glossata</taxon>
        <taxon>Ditrysia</taxon>
        <taxon>Tineoidea</taxon>
        <taxon>Psychidae</taxon>
        <taxon>Oiketicinae</taxon>
        <taxon>Eumeta</taxon>
    </lineage>
</organism>
<dbReference type="PANTHER" id="PTHR13798:SF11">
    <property type="entry name" value="RNA-BINDING PROTEIN 7-RELATED"/>
    <property type="match status" value="1"/>
</dbReference>
<dbReference type="SUPFAM" id="SSF54928">
    <property type="entry name" value="RNA-binding domain, RBD"/>
    <property type="match status" value="1"/>
</dbReference>
<evidence type="ECO:0000256" key="3">
    <source>
        <dbReference type="ARBA" id="ARBA00023242"/>
    </source>
</evidence>
<evidence type="ECO:0000313" key="7">
    <source>
        <dbReference type="Proteomes" id="UP000299102"/>
    </source>
</evidence>
<feature type="domain" description="RRM" evidence="5">
    <location>
        <begin position="7"/>
        <end position="84"/>
    </location>
</feature>
<evidence type="ECO:0000313" key="6">
    <source>
        <dbReference type="EMBL" id="GBO98566.1"/>
    </source>
</evidence>
<accession>A0A4C1SAZ9</accession>
<evidence type="ECO:0000256" key="1">
    <source>
        <dbReference type="ARBA" id="ARBA00004642"/>
    </source>
</evidence>
<dbReference type="EMBL" id="BGZK01000001">
    <property type="protein sequence ID" value="GBO98566.1"/>
    <property type="molecule type" value="Genomic_DNA"/>
</dbReference>
<dbReference type="GO" id="GO:0003727">
    <property type="term" value="F:single-stranded RNA binding"/>
    <property type="evidence" value="ECO:0007669"/>
    <property type="project" value="TreeGrafter"/>
</dbReference>
<dbReference type="InterPro" id="IPR000504">
    <property type="entry name" value="RRM_dom"/>
</dbReference>
<name>A0A4C1SAZ9_EUMVA</name>
<dbReference type="SMART" id="SM00360">
    <property type="entry name" value="RRM"/>
    <property type="match status" value="1"/>
</dbReference>
<dbReference type="PROSITE" id="PS50102">
    <property type="entry name" value="RRM"/>
    <property type="match status" value="1"/>
</dbReference>
<dbReference type="GO" id="GO:0005654">
    <property type="term" value="C:nucleoplasm"/>
    <property type="evidence" value="ECO:0007669"/>
    <property type="project" value="UniProtKB-SubCell"/>
</dbReference>
<dbReference type="InterPro" id="IPR012677">
    <property type="entry name" value="Nucleotide-bd_a/b_plait_sf"/>
</dbReference>
<dbReference type="InterPro" id="IPR035979">
    <property type="entry name" value="RBD_domain_sf"/>
</dbReference>
<gene>
    <name evidence="6" type="primary">RBM7</name>
    <name evidence="6" type="ORF">EVAR_139_1</name>
</gene>
<dbReference type="STRING" id="151549.A0A4C1SAZ9"/>
<dbReference type="InterPro" id="IPR052285">
    <property type="entry name" value="NEXT_complex_subunit"/>
</dbReference>
<dbReference type="PANTHER" id="PTHR13798">
    <property type="entry name" value="RNA BINDING MOTIF RBM PROTEIN -RELATED"/>
    <property type="match status" value="1"/>
</dbReference>
<reference evidence="6 7" key="1">
    <citation type="journal article" date="2019" name="Commun. Biol.">
        <title>The bagworm genome reveals a unique fibroin gene that provides high tensile strength.</title>
        <authorList>
            <person name="Kono N."/>
            <person name="Nakamura H."/>
            <person name="Ohtoshi R."/>
            <person name="Tomita M."/>
            <person name="Numata K."/>
            <person name="Arakawa K."/>
        </authorList>
    </citation>
    <scope>NUCLEOTIDE SEQUENCE [LARGE SCALE GENOMIC DNA]</scope>
</reference>
<dbReference type="Gene3D" id="3.30.70.330">
    <property type="match status" value="1"/>
</dbReference>
<proteinExistence type="predicted"/>
<dbReference type="Proteomes" id="UP000299102">
    <property type="component" value="Unassembled WGS sequence"/>
</dbReference>
<comment type="subcellular location">
    <subcellularLocation>
        <location evidence="1">Nucleus</location>
        <location evidence="1">Nucleoplasm</location>
    </subcellularLocation>
</comment>
<comment type="caution">
    <text evidence="6">The sequence shown here is derived from an EMBL/GenBank/DDBJ whole genome shotgun (WGS) entry which is preliminary data.</text>
</comment>
<evidence type="ECO:0000256" key="4">
    <source>
        <dbReference type="PROSITE-ProRule" id="PRU00176"/>
    </source>
</evidence>
<dbReference type="CDD" id="cd12336">
    <property type="entry name" value="RRM_RBM7_like"/>
    <property type="match status" value="1"/>
</dbReference>